<evidence type="ECO:0000313" key="2">
    <source>
        <dbReference type="Proteomes" id="UP000198976"/>
    </source>
</evidence>
<evidence type="ECO:0008006" key="3">
    <source>
        <dbReference type="Google" id="ProtNLM"/>
    </source>
</evidence>
<name>A0ABY0VBP1_9ACTO</name>
<dbReference type="Gene3D" id="3.20.20.140">
    <property type="entry name" value="Metal-dependent hydrolases"/>
    <property type="match status" value="1"/>
</dbReference>
<gene>
    <name evidence="1" type="ORF">SAMN04489714_1949</name>
</gene>
<dbReference type="Proteomes" id="UP000198976">
    <property type="component" value="Chromosome I"/>
</dbReference>
<reference evidence="1 2" key="1">
    <citation type="submission" date="2016-10" db="EMBL/GenBank/DDBJ databases">
        <authorList>
            <person name="Varghese N."/>
            <person name="Submissions S."/>
        </authorList>
    </citation>
    <scope>NUCLEOTIDE SEQUENCE [LARGE SCALE GENOMIC DNA]</scope>
    <source>
        <strain evidence="1 2">DSM 9169</strain>
    </source>
</reference>
<dbReference type="EMBL" id="LT629792">
    <property type="protein sequence ID" value="SDU06485.1"/>
    <property type="molecule type" value="Genomic_DNA"/>
</dbReference>
<evidence type="ECO:0000313" key="1">
    <source>
        <dbReference type="EMBL" id="SDU06485.1"/>
    </source>
</evidence>
<organism evidence="1 2">
    <name type="scientific">Schaalia radingae</name>
    <dbReference type="NCBI Taxonomy" id="131110"/>
    <lineage>
        <taxon>Bacteria</taxon>
        <taxon>Bacillati</taxon>
        <taxon>Actinomycetota</taxon>
        <taxon>Actinomycetes</taxon>
        <taxon>Actinomycetales</taxon>
        <taxon>Actinomycetaceae</taxon>
        <taxon>Schaalia</taxon>
    </lineage>
</organism>
<accession>A0ABY0VBP1</accession>
<keyword evidence="2" id="KW-1185">Reference proteome</keyword>
<dbReference type="RefSeq" id="WP_092648912.1">
    <property type="nucleotide sequence ID" value="NZ_LT629792.1"/>
</dbReference>
<dbReference type="SUPFAM" id="SSF89550">
    <property type="entry name" value="PHP domain-like"/>
    <property type="match status" value="1"/>
</dbReference>
<protein>
    <recommendedName>
        <fullName evidence="3">PHP domain-containing protein</fullName>
    </recommendedName>
</protein>
<sequence length="437" mass="47763">MSVPVTNDVSLTQSERLDALREGAAHFTFPAWAPESNNHIHTCYSFSPYTPTHAALRARQAGLRVVGSVDHDSIAAAPEMSEACRILSMGSVTGFEIRAFFDDTPDGPFASRKLNNPDSAGMAYLTVQGVPAPSREKADQWLAPKRVARLQRTLEMAERANKILAGLNLTPFDPQRDMVGHSQYANGGGITERHLLAAMARALINGFGKGQALLDGLATMNVEVPAPLVDRLGDEANPYLMYDLLGLLKSEYLQQIYIQPSHEECPTAREVVAFADSIGAIATYAYLGDVSASPTGDKKAEKFEDSFLDELFKALEERGFRAVTYMPPRNTDEQLARIHELATQHGMLEISGVDINQPRQSFNCPELRREEFAGLNQATWALVAHEALTSVDPQLHLLGSGRLSPQDLAARIEQYAPLGREYADGTPAEDIASRLTA</sequence>
<proteinExistence type="predicted"/>
<dbReference type="InterPro" id="IPR016195">
    <property type="entry name" value="Pol/histidinol_Pase-like"/>
</dbReference>